<proteinExistence type="inferred from homology"/>
<feature type="domain" description="TROVE" evidence="8">
    <location>
        <begin position="32"/>
        <end position="475"/>
    </location>
</feature>
<feature type="compositionally biased region" description="Basic and acidic residues" evidence="7">
    <location>
        <begin position="687"/>
        <end position="714"/>
    </location>
</feature>
<reference evidence="9" key="1">
    <citation type="submission" date="2020-11" db="EMBL/GenBank/DDBJ databases">
        <authorList>
            <person name="Tran Van P."/>
        </authorList>
    </citation>
    <scope>NUCLEOTIDE SEQUENCE</scope>
</reference>
<evidence type="ECO:0000256" key="5">
    <source>
        <dbReference type="ARBA" id="ARBA00022884"/>
    </source>
</evidence>
<evidence type="ECO:0000259" key="8">
    <source>
        <dbReference type="PROSITE" id="PS50988"/>
    </source>
</evidence>
<keyword evidence="6" id="KW-0687">Ribonucleoprotein</keyword>
<dbReference type="GO" id="GO:0005737">
    <property type="term" value="C:cytoplasm"/>
    <property type="evidence" value="ECO:0007669"/>
    <property type="project" value="UniProtKB-SubCell"/>
</dbReference>
<dbReference type="PANTHER" id="PTHR14202:SF0">
    <property type="entry name" value="RNA-BINDING PROTEIN RO60"/>
    <property type="match status" value="1"/>
</dbReference>
<evidence type="ECO:0000313" key="9">
    <source>
        <dbReference type="EMBL" id="CAD7438113.1"/>
    </source>
</evidence>
<dbReference type="GO" id="GO:0046872">
    <property type="term" value="F:metal ion binding"/>
    <property type="evidence" value="ECO:0007669"/>
    <property type="project" value="UniProtKB-KW"/>
</dbReference>
<sequence length="736" mass="83182">MAYLNSRRFTTAVSPADSRSAYRVAIKHLEGSTVFCGCPAMTTSPETRLKRFLHYGRETGLYQPGNRLLQDYYVRDNLGAINALVTEGKATETVSHIVKAFSDGYSAHPESLVFALAMCARTDNRVLQQAAYNAVKTVCKSPRFLFLFVMFNDKLADPVSGRGHGWRRVVNEWYLQKTPLELAELVTRYRKRCGWSHKDIFKSSHIKSADIGQQAVIKYVVRGLKEAKEQFSERPEAQQVLAYLQNVEDFKHCEDEQHAARLLEIHSLSLEHIPSHFIKSKEVINLLLSQEVNNPHCTRNTASPRTQQVPGGKQPSLYQEHSRSQEVINPPWYQEHSRPQEVNNPIVPGKQQVPGGNQPPIVPGTQQVPGGKQPPLYQEQSNSQEIWNAMIPFLSLPDLVGNLKRLARLRLLKGNQPIVSKVVDALNNQATLADSNLHPAQVLLALRNYENINKNIPLVITIEQIVSTNIAMLPQPHVKVVHALNHLLTSSFKVRHQVPARYGAMAVLATMSPEHQAMLLTFVSVDISRLLLVPTGMRYLVAVDVRSQMVHGKCWQCSNVTPAQAAILQALCLVKAERDVTVLAFGADEVLTPVTLDKEITLQQALDRFKEIPNGPVDLAQPILWAKKNRKPVDVFVVLTDNQVKPGKVKPAVAIQQYRSALHLPNTKDEEDRWRYLDEIANRVSKKERDRHMDELKERRQRQDQDLRQNRQEEVTSEYDGVGEVTSDLDETLPNW</sequence>
<dbReference type="GO" id="GO:1990904">
    <property type="term" value="C:ribonucleoprotein complex"/>
    <property type="evidence" value="ECO:0007669"/>
    <property type="project" value="UniProtKB-KW"/>
</dbReference>
<dbReference type="SUPFAM" id="SSF140864">
    <property type="entry name" value="TROVE domain-like"/>
    <property type="match status" value="2"/>
</dbReference>
<evidence type="ECO:0000256" key="4">
    <source>
        <dbReference type="ARBA" id="ARBA00022723"/>
    </source>
</evidence>
<dbReference type="SUPFAM" id="SSF53300">
    <property type="entry name" value="vWA-like"/>
    <property type="match status" value="1"/>
</dbReference>
<name>A0A7R9EMS5_9NEOP</name>
<dbReference type="AlphaFoldDB" id="A0A7R9EMS5"/>
<dbReference type="PROSITE" id="PS50988">
    <property type="entry name" value="TROVE"/>
    <property type="match status" value="1"/>
</dbReference>
<dbReference type="InterPro" id="IPR036465">
    <property type="entry name" value="vWFA_dom_sf"/>
</dbReference>
<feature type="compositionally biased region" description="Acidic residues" evidence="7">
    <location>
        <begin position="727"/>
        <end position="736"/>
    </location>
</feature>
<evidence type="ECO:0000256" key="1">
    <source>
        <dbReference type="ARBA" id="ARBA00004496"/>
    </source>
</evidence>
<dbReference type="GO" id="GO:0003723">
    <property type="term" value="F:RNA binding"/>
    <property type="evidence" value="ECO:0007669"/>
    <property type="project" value="UniProtKB-KW"/>
</dbReference>
<keyword evidence="3" id="KW-0963">Cytoplasm</keyword>
<dbReference type="PANTHER" id="PTHR14202">
    <property type="entry name" value="60 KDA RIBONUCLEOPROTEIN SSA/RO"/>
    <property type="match status" value="1"/>
</dbReference>
<protein>
    <recommendedName>
        <fullName evidence="8">TROVE domain-containing protein</fullName>
    </recommendedName>
</protein>
<dbReference type="EMBL" id="OD564381">
    <property type="protein sequence ID" value="CAD7438113.1"/>
    <property type="molecule type" value="Genomic_DNA"/>
</dbReference>
<evidence type="ECO:0000256" key="2">
    <source>
        <dbReference type="ARBA" id="ARBA00007814"/>
    </source>
</evidence>
<dbReference type="InterPro" id="IPR008858">
    <property type="entry name" value="TROVE_dom"/>
</dbReference>
<dbReference type="InterPro" id="IPR056800">
    <property type="entry name" value="vWA_Ro60"/>
</dbReference>
<accession>A0A7R9EMS5</accession>
<dbReference type="InterPro" id="IPR037214">
    <property type="entry name" value="TROVE_dom_sf"/>
</dbReference>
<dbReference type="Pfam" id="PF05731">
    <property type="entry name" value="TROVE"/>
    <property type="match status" value="1"/>
</dbReference>
<dbReference type="Pfam" id="PF25045">
    <property type="entry name" value="vWA_Ro60"/>
    <property type="match status" value="1"/>
</dbReference>
<evidence type="ECO:0000256" key="3">
    <source>
        <dbReference type="ARBA" id="ARBA00022490"/>
    </source>
</evidence>
<comment type="similarity">
    <text evidence="2">Belongs to the Ro 60 kDa family.</text>
</comment>
<evidence type="ECO:0000256" key="6">
    <source>
        <dbReference type="ARBA" id="ARBA00023274"/>
    </source>
</evidence>
<dbReference type="InterPro" id="IPR040322">
    <property type="entry name" value="TROVE2"/>
</dbReference>
<feature type="region of interest" description="Disordered" evidence="7">
    <location>
        <begin position="687"/>
        <end position="736"/>
    </location>
</feature>
<keyword evidence="4" id="KW-0479">Metal-binding</keyword>
<dbReference type="Gene3D" id="3.40.50.410">
    <property type="entry name" value="von Willebrand factor, type A domain"/>
    <property type="match status" value="1"/>
</dbReference>
<keyword evidence="5" id="KW-0694">RNA-binding</keyword>
<organism evidence="9">
    <name type="scientific">Timema bartmani</name>
    <dbReference type="NCBI Taxonomy" id="61472"/>
    <lineage>
        <taxon>Eukaryota</taxon>
        <taxon>Metazoa</taxon>
        <taxon>Ecdysozoa</taxon>
        <taxon>Arthropoda</taxon>
        <taxon>Hexapoda</taxon>
        <taxon>Insecta</taxon>
        <taxon>Pterygota</taxon>
        <taxon>Neoptera</taxon>
        <taxon>Polyneoptera</taxon>
        <taxon>Phasmatodea</taxon>
        <taxon>Timematodea</taxon>
        <taxon>Timematoidea</taxon>
        <taxon>Timematidae</taxon>
        <taxon>Timema</taxon>
    </lineage>
</organism>
<comment type="subcellular location">
    <subcellularLocation>
        <location evidence="1">Cytoplasm</location>
    </subcellularLocation>
</comment>
<evidence type="ECO:0000256" key="7">
    <source>
        <dbReference type="SAM" id="MobiDB-lite"/>
    </source>
</evidence>
<gene>
    <name evidence="9" type="ORF">TBIB3V08_LOCUS710</name>
</gene>